<dbReference type="RefSeq" id="WP_062039832.1">
    <property type="nucleotide sequence ID" value="NZ_DF968182.1"/>
</dbReference>
<proteinExistence type="predicted"/>
<evidence type="ECO:0008006" key="3">
    <source>
        <dbReference type="Google" id="ProtNLM"/>
    </source>
</evidence>
<reference evidence="1" key="1">
    <citation type="journal article" date="2015" name="Genome Announc.">
        <title>Draft Genome Sequence of Bacteroidales Strain TBC1, a Novel Isolate from a Methanogenic Wastewater Treatment System.</title>
        <authorList>
            <person name="Tourlousse D.M."/>
            <person name="Matsuura N."/>
            <person name="Sun L."/>
            <person name="Toyonaga M."/>
            <person name="Kuroda K."/>
            <person name="Ohashi A."/>
            <person name="Cruz R."/>
            <person name="Yamaguchi T."/>
            <person name="Sekiguchi Y."/>
        </authorList>
    </citation>
    <scope>NUCLEOTIDE SEQUENCE [LARGE SCALE GENOMIC DNA]</scope>
    <source>
        <strain evidence="1">TBC1</strain>
    </source>
</reference>
<dbReference type="Proteomes" id="UP000053091">
    <property type="component" value="Unassembled WGS sequence"/>
</dbReference>
<gene>
    <name evidence="1" type="ORF">TBC1_111240</name>
</gene>
<dbReference type="STRING" id="1678841.TBC1_111240"/>
<organism evidence="1">
    <name type="scientific">Lentimicrobium saccharophilum</name>
    <dbReference type="NCBI Taxonomy" id="1678841"/>
    <lineage>
        <taxon>Bacteria</taxon>
        <taxon>Pseudomonadati</taxon>
        <taxon>Bacteroidota</taxon>
        <taxon>Bacteroidia</taxon>
        <taxon>Bacteroidales</taxon>
        <taxon>Lentimicrobiaceae</taxon>
        <taxon>Lentimicrobium</taxon>
    </lineage>
</organism>
<dbReference type="AlphaFoldDB" id="A0A0S7BR13"/>
<evidence type="ECO:0000313" key="1">
    <source>
        <dbReference type="EMBL" id="GAP43098.1"/>
    </source>
</evidence>
<name>A0A0S7BR13_9BACT</name>
<dbReference type="OrthoDB" id="1179360at2"/>
<dbReference type="PROSITE" id="PS51257">
    <property type="entry name" value="PROKAR_LIPOPROTEIN"/>
    <property type="match status" value="1"/>
</dbReference>
<protein>
    <recommendedName>
        <fullName evidence="3">Lipoprotein</fullName>
    </recommendedName>
</protein>
<accession>A0A0S7BR13</accession>
<evidence type="ECO:0000313" key="2">
    <source>
        <dbReference type="Proteomes" id="UP000053091"/>
    </source>
</evidence>
<sequence>MKATKRINRTGLFSAILVFCSFIVSCQDRSKKTSEELLEDAIENETGSNADVDLGDEKAVITQGGNTVELDGKANSWPGEIPDEVPEFTYGKVKAVTTSIIDGAKSWNVIYENVEDDFIDKYDADLKKKGFETVTMKMGDKGGSITADNGKYTVFLMGSEGNLSIGVSPKLQE</sequence>
<keyword evidence="2" id="KW-1185">Reference proteome</keyword>
<dbReference type="EMBL" id="DF968182">
    <property type="protein sequence ID" value="GAP43098.1"/>
    <property type="molecule type" value="Genomic_DNA"/>
</dbReference>